<keyword evidence="1" id="KW-1133">Transmembrane helix</keyword>
<evidence type="ECO:0000313" key="2">
    <source>
        <dbReference type="EMBL" id="PKC17546.1"/>
    </source>
</evidence>
<proteinExistence type="predicted"/>
<dbReference type="AlphaFoldDB" id="A0A2N0SC78"/>
<evidence type="ECO:0000313" key="4">
    <source>
        <dbReference type="Proteomes" id="UP000232688"/>
    </source>
</evidence>
<dbReference type="VEuPathDB" id="FungiDB:RhiirA1_274634"/>
<reference evidence="3 4" key="3">
    <citation type="submission" date="2017-10" db="EMBL/GenBank/DDBJ databases">
        <title>Extensive intraspecific genome diversity in a model arbuscular mycorrhizal fungus.</title>
        <authorList>
            <person name="Chen E.C.H."/>
            <person name="Morin E."/>
            <person name="Baudet D."/>
            <person name="Noel J."/>
            <person name="Ndikumana S."/>
            <person name="Charron P."/>
            <person name="St-Onge C."/>
            <person name="Giorgi J."/>
            <person name="Grigoriev I.V."/>
            <person name="Roux C."/>
            <person name="Martin F.M."/>
            <person name="Corradi N."/>
        </authorList>
    </citation>
    <scope>NUCLEOTIDE SEQUENCE [LARGE SCALE GENOMIC DNA]</scope>
    <source>
        <strain evidence="3 4">A1</strain>
    </source>
</reference>
<comment type="caution">
    <text evidence="3">The sequence shown here is derived from an EMBL/GenBank/DDBJ whole genome shotgun (WGS) entry which is preliminary data.</text>
</comment>
<dbReference type="EMBL" id="LLXJ01000011">
    <property type="protein sequence ID" value="PKC17546.1"/>
    <property type="molecule type" value="Genomic_DNA"/>
</dbReference>
<reference evidence="2 5" key="1">
    <citation type="submission" date="2016-04" db="EMBL/GenBank/DDBJ databases">
        <title>Genome analyses suggest a sexual origin of heterokaryosis in a supposedly ancient asexual fungus.</title>
        <authorList>
            <person name="Ropars J."/>
            <person name="Sedzielewska K."/>
            <person name="Noel J."/>
            <person name="Charron P."/>
            <person name="Farinelli L."/>
            <person name="Marton T."/>
            <person name="Kruger M."/>
            <person name="Pelin A."/>
            <person name="Brachmann A."/>
            <person name="Corradi N."/>
        </authorList>
    </citation>
    <scope>NUCLEOTIDE SEQUENCE [LARGE SCALE GENOMIC DNA]</scope>
    <source>
        <strain evidence="2 5">A5</strain>
    </source>
</reference>
<evidence type="ECO:0000313" key="3">
    <source>
        <dbReference type="EMBL" id="PKC73156.1"/>
    </source>
</evidence>
<accession>A0A2N0SC78</accession>
<evidence type="ECO:0000313" key="5">
    <source>
        <dbReference type="Proteomes" id="UP000232722"/>
    </source>
</evidence>
<sequence>MKPTLIPGENNSNNNTTNLITTTTTLTLYFAGYITTITTKNSNGDPTTFATSVLPSTLLVIKTVVVTSPTSEKLDKTMDVSDSTTNLHDFNRHGLWGVTMSLALIVTTLIFMVFA</sequence>
<gene>
    <name evidence="3" type="ORF">RhiirA1_274634</name>
    <name evidence="2" type="ORF">RhiirA5_11768</name>
</gene>
<feature type="transmembrane region" description="Helical" evidence="1">
    <location>
        <begin position="94"/>
        <end position="114"/>
    </location>
</feature>
<keyword evidence="1" id="KW-0472">Membrane</keyword>
<dbReference type="EMBL" id="LLXH01000096">
    <property type="protein sequence ID" value="PKC73156.1"/>
    <property type="molecule type" value="Genomic_DNA"/>
</dbReference>
<dbReference type="VEuPathDB" id="FungiDB:FUN_013317"/>
<dbReference type="VEuPathDB" id="FungiDB:RhiirFUN_020153"/>
<dbReference type="Proteomes" id="UP000232688">
    <property type="component" value="Unassembled WGS sequence"/>
</dbReference>
<keyword evidence="1" id="KW-0812">Transmembrane</keyword>
<reference evidence="3 4" key="4">
    <citation type="submission" date="2017-10" db="EMBL/GenBank/DDBJ databases">
        <title>Genome analyses suggest a sexual origin of heterokaryosis in a supposedly ancient asexual fungus.</title>
        <authorList>
            <person name="Corradi N."/>
            <person name="Sedzielewska K."/>
            <person name="Noel J."/>
            <person name="Charron P."/>
            <person name="Farinelli L."/>
            <person name="Marton T."/>
            <person name="Kruger M."/>
            <person name="Pelin A."/>
            <person name="Brachmann A."/>
            <person name="Corradi N."/>
        </authorList>
    </citation>
    <scope>NUCLEOTIDE SEQUENCE [LARGE SCALE GENOMIC DNA]</scope>
    <source>
        <strain evidence="3 4">A1</strain>
    </source>
</reference>
<reference evidence="2 5" key="2">
    <citation type="submission" date="2017-09" db="EMBL/GenBank/DDBJ databases">
        <title>Extensive intraspecific genome diversity in a model arbuscular mycorrhizal fungus.</title>
        <authorList>
            <person name="Chen E.C."/>
            <person name="Morin E."/>
            <person name="Beaudet D."/>
            <person name="Noel J."/>
            <person name="Ndikumana S."/>
            <person name="Charron P."/>
            <person name="St-Onge C."/>
            <person name="Giorgi J."/>
            <person name="Grigoriev I.V."/>
            <person name="Roux C."/>
            <person name="Martin F.M."/>
            <person name="Corradi N."/>
        </authorList>
    </citation>
    <scope>NUCLEOTIDE SEQUENCE [LARGE SCALE GENOMIC DNA]</scope>
    <source>
        <strain evidence="2 5">A5</strain>
    </source>
</reference>
<name>A0A2N0SC78_9GLOM</name>
<evidence type="ECO:0000256" key="1">
    <source>
        <dbReference type="SAM" id="Phobius"/>
    </source>
</evidence>
<protein>
    <submittedName>
        <fullName evidence="3">Uncharacterized protein</fullName>
    </submittedName>
</protein>
<dbReference type="Proteomes" id="UP000232722">
    <property type="component" value="Unassembled WGS sequence"/>
</dbReference>
<organism evidence="3 4">
    <name type="scientific">Rhizophagus irregularis</name>
    <dbReference type="NCBI Taxonomy" id="588596"/>
    <lineage>
        <taxon>Eukaryota</taxon>
        <taxon>Fungi</taxon>
        <taxon>Fungi incertae sedis</taxon>
        <taxon>Mucoromycota</taxon>
        <taxon>Glomeromycotina</taxon>
        <taxon>Glomeromycetes</taxon>
        <taxon>Glomerales</taxon>
        <taxon>Glomeraceae</taxon>
        <taxon>Rhizophagus</taxon>
    </lineage>
</organism>